<accession>A0A1I0LSK5</accession>
<proteinExistence type="predicted"/>
<evidence type="ECO:0000256" key="2">
    <source>
        <dbReference type="ARBA" id="ARBA00023239"/>
    </source>
</evidence>
<dbReference type="Gene3D" id="3.40.225.10">
    <property type="entry name" value="Class II aldolase/adducin N-terminal domain"/>
    <property type="match status" value="1"/>
</dbReference>
<name>A0A1I0LSK5_9ACTN</name>
<evidence type="ECO:0000313" key="5">
    <source>
        <dbReference type="Proteomes" id="UP000199361"/>
    </source>
</evidence>
<dbReference type="Pfam" id="PF00596">
    <property type="entry name" value="Aldolase_II"/>
    <property type="match status" value="1"/>
</dbReference>
<dbReference type="InterPro" id="IPR001303">
    <property type="entry name" value="Aldolase_II/adducin_N"/>
</dbReference>
<dbReference type="EMBL" id="FOHX01000023">
    <property type="protein sequence ID" value="SEU44528.1"/>
    <property type="molecule type" value="Genomic_DNA"/>
</dbReference>
<dbReference type="RefSeq" id="WP_245775413.1">
    <property type="nucleotide sequence ID" value="NZ_FOHX01000023.1"/>
</dbReference>
<gene>
    <name evidence="4" type="ORF">SAMN05421811_12361</name>
</gene>
<dbReference type="SUPFAM" id="SSF53639">
    <property type="entry name" value="AraD/HMP-PK domain-like"/>
    <property type="match status" value="1"/>
</dbReference>
<evidence type="ECO:0000259" key="3">
    <source>
        <dbReference type="SMART" id="SM01007"/>
    </source>
</evidence>
<feature type="domain" description="Class II aldolase/adducin N-terminal" evidence="3">
    <location>
        <begin position="21"/>
        <end position="194"/>
    </location>
</feature>
<dbReference type="InterPro" id="IPR050197">
    <property type="entry name" value="Aldolase_class_II_sugar_metab"/>
</dbReference>
<dbReference type="PANTHER" id="PTHR22789">
    <property type="entry name" value="FUCULOSE PHOSPHATE ALDOLASE"/>
    <property type="match status" value="1"/>
</dbReference>
<evidence type="ECO:0000313" key="4">
    <source>
        <dbReference type="EMBL" id="SEU44528.1"/>
    </source>
</evidence>
<organism evidence="4 5">
    <name type="scientific">Nonomuraea wenchangensis</name>
    <dbReference type="NCBI Taxonomy" id="568860"/>
    <lineage>
        <taxon>Bacteria</taxon>
        <taxon>Bacillati</taxon>
        <taxon>Actinomycetota</taxon>
        <taxon>Actinomycetes</taxon>
        <taxon>Streptosporangiales</taxon>
        <taxon>Streptosporangiaceae</taxon>
        <taxon>Nonomuraea</taxon>
    </lineage>
</organism>
<dbReference type="SMART" id="SM01007">
    <property type="entry name" value="Aldolase_II"/>
    <property type="match status" value="1"/>
</dbReference>
<keyword evidence="5" id="KW-1185">Reference proteome</keyword>
<dbReference type="PANTHER" id="PTHR22789:SF0">
    <property type="entry name" value="3-OXO-TETRONATE 4-PHOSPHATE DECARBOXYLASE-RELATED"/>
    <property type="match status" value="1"/>
</dbReference>
<evidence type="ECO:0000256" key="1">
    <source>
        <dbReference type="ARBA" id="ARBA00022723"/>
    </source>
</evidence>
<dbReference type="GO" id="GO:0016832">
    <property type="term" value="F:aldehyde-lyase activity"/>
    <property type="evidence" value="ECO:0007669"/>
    <property type="project" value="TreeGrafter"/>
</dbReference>
<dbReference type="InterPro" id="IPR036409">
    <property type="entry name" value="Aldolase_II/adducin_N_sf"/>
</dbReference>
<protein>
    <submittedName>
        <fullName evidence="4">L-fuculose-phosphate aldolase/HCOMODA/2-hydroxy-3-carboxy-muconic semialdehyde decarboxylase</fullName>
    </submittedName>
</protein>
<dbReference type="Proteomes" id="UP000199361">
    <property type="component" value="Unassembled WGS sequence"/>
</dbReference>
<sequence length="232" mass="23892">MRTAEAGPSPAEHLPGERLRTELALAGRALAAAGLVTAFGHVSARTGDDRLLMTPPVPLGTLTAASPYAELPLDATDLPGGAPREAWIHVEIARVRPGIGAICRAQPPTATALAAAGVPIRPLHGQGAFLGPEVPVLDDAVLVRDRARGRALAERLGDSPALVMRGNGAVTVGADVGEAVALMWVLEASARMNATAAAAGTPVPLTPAEQQAWRAVAPELLARIWSHLRESS</sequence>
<dbReference type="GO" id="GO:0005829">
    <property type="term" value="C:cytosol"/>
    <property type="evidence" value="ECO:0007669"/>
    <property type="project" value="TreeGrafter"/>
</dbReference>
<dbReference type="GO" id="GO:0019323">
    <property type="term" value="P:pentose catabolic process"/>
    <property type="evidence" value="ECO:0007669"/>
    <property type="project" value="TreeGrafter"/>
</dbReference>
<keyword evidence="2" id="KW-0456">Lyase</keyword>
<dbReference type="STRING" id="568860.SAMN05421811_12361"/>
<keyword evidence="1" id="KW-0479">Metal-binding</keyword>
<reference evidence="4 5" key="1">
    <citation type="submission" date="2016-10" db="EMBL/GenBank/DDBJ databases">
        <authorList>
            <person name="de Groot N.N."/>
        </authorList>
    </citation>
    <scope>NUCLEOTIDE SEQUENCE [LARGE SCALE GENOMIC DNA]</scope>
    <source>
        <strain evidence="4 5">CGMCC 4.5598</strain>
    </source>
</reference>
<dbReference type="GO" id="GO:0046872">
    <property type="term" value="F:metal ion binding"/>
    <property type="evidence" value="ECO:0007669"/>
    <property type="project" value="UniProtKB-KW"/>
</dbReference>
<dbReference type="AlphaFoldDB" id="A0A1I0LSK5"/>